<organism evidence="4 5">
    <name type="scientific">Rhynchosporium secalis</name>
    <name type="common">Barley scald fungus</name>
    <dbReference type="NCBI Taxonomy" id="38038"/>
    <lineage>
        <taxon>Eukaryota</taxon>
        <taxon>Fungi</taxon>
        <taxon>Dikarya</taxon>
        <taxon>Ascomycota</taxon>
        <taxon>Pezizomycotina</taxon>
        <taxon>Leotiomycetes</taxon>
        <taxon>Helotiales</taxon>
        <taxon>Ploettnerulaceae</taxon>
        <taxon>Rhynchosporium</taxon>
    </lineage>
</organism>
<evidence type="ECO:0000259" key="3">
    <source>
        <dbReference type="PROSITE" id="PS50048"/>
    </source>
</evidence>
<accession>A0A1E1MMV3</accession>
<feature type="compositionally biased region" description="Basic and acidic residues" evidence="2">
    <location>
        <begin position="154"/>
        <end position="193"/>
    </location>
</feature>
<evidence type="ECO:0000313" key="5">
    <source>
        <dbReference type="Proteomes" id="UP000177625"/>
    </source>
</evidence>
<dbReference type="GO" id="GO:0000981">
    <property type="term" value="F:DNA-binding transcription factor activity, RNA polymerase II-specific"/>
    <property type="evidence" value="ECO:0007669"/>
    <property type="project" value="InterPro"/>
</dbReference>
<feature type="domain" description="Zn(2)-C6 fungal-type" evidence="3">
    <location>
        <begin position="39"/>
        <end position="68"/>
    </location>
</feature>
<dbReference type="InterPro" id="IPR001138">
    <property type="entry name" value="Zn2Cys6_DnaBD"/>
</dbReference>
<reference evidence="5" key="1">
    <citation type="submission" date="2016-03" db="EMBL/GenBank/DDBJ databases">
        <authorList>
            <person name="Guldener U."/>
        </authorList>
    </citation>
    <scope>NUCLEOTIDE SEQUENCE [LARGE SCALE GENOMIC DNA]</scope>
</reference>
<feature type="region of interest" description="Disordered" evidence="2">
    <location>
        <begin position="106"/>
        <end position="271"/>
    </location>
</feature>
<dbReference type="Pfam" id="PF00172">
    <property type="entry name" value="Zn_clus"/>
    <property type="match status" value="1"/>
</dbReference>
<feature type="compositionally biased region" description="Basic residues" evidence="2">
    <location>
        <begin position="233"/>
        <end position="245"/>
    </location>
</feature>
<dbReference type="SUPFAM" id="SSF57701">
    <property type="entry name" value="Zn2/Cys6 DNA-binding domain"/>
    <property type="match status" value="1"/>
</dbReference>
<dbReference type="CDD" id="cd00067">
    <property type="entry name" value="GAL4"/>
    <property type="match status" value="1"/>
</dbReference>
<dbReference type="InterPro" id="IPR036864">
    <property type="entry name" value="Zn2-C6_fun-type_DNA-bd_sf"/>
</dbReference>
<evidence type="ECO:0000313" key="4">
    <source>
        <dbReference type="EMBL" id="CZT50410.1"/>
    </source>
</evidence>
<feature type="region of interest" description="Disordered" evidence="2">
    <location>
        <begin position="72"/>
        <end position="92"/>
    </location>
</feature>
<feature type="region of interest" description="Disordered" evidence="2">
    <location>
        <begin position="1"/>
        <end position="37"/>
    </location>
</feature>
<keyword evidence="5" id="KW-1185">Reference proteome</keyword>
<evidence type="ECO:0000256" key="1">
    <source>
        <dbReference type="ARBA" id="ARBA00023242"/>
    </source>
</evidence>
<name>A0A1E1MMV3_RHYSE</name>
<dbReference type="SMART" id="SM00066">
    <property type="entry name" value="GAL4"/>
    <property type="match status" value="1"/>
</dbReference>
<dbReference type="EMBL" id="FJVC01000431">
    <property type="protein sequence ID" value="CZT50410.1"/>
    <property type="molecule type" value="Genomic_DNA"/>
</dbReference>
<feature type="compositionally biased region" description="Pro residues" evidence="2">
    <location>
        <begin position="124"/>
        <end position="139"/>
    </location>
</feature>
<dbReference type="Gene3D" id="4.10.240.10">
    <property type="entry name" value="Zn(2)-C6 fungal-type DNA-binding domain"/>
    <property type="match status" value="1"/>
</dbReference>
<dbReference type="PROSITE" id="PS50048">
    <property type="entry name" value="ZN2_CY6_FUNGAL_2"/>
    <property type="match status" value="1"/>
</dbReference>
<protein>
    <recommendedName>
        <fullName evidence="3">Zn(2)-C6 fungal-type domain-containing protein</fullName>
    </recommendedName>
</protein>
<keyword evidence="1" id="KW-0539">Nucleus</keyword>
<gene>
    <name evidence="4" type="ORF">RSE6_11386</name>
</gene>
<dbReference type="GO" id="GO:0008270">
    <property type="term" value="F:zinc ion binding"/>
    <property type="evidence" value="ECO:0007669"/>
    <property type="project" value="InterPro"/>
</dbReference>
<feature type="compositionally biased region" description="Low complexity" evidence="2">
    <location>
        <begin position="254"/>
        <end position="270"/>
    </location>
</feature>
<sequence>MNSESSSAGAPLFRPEANTNNQAKNAKNDPPSHPRQYTACQACKKSKVKCDFTQKNPCTKCEKTGRDCIPFQPGNQIPAPTKPNANQLASGPNLGSFALPASRAFAPQKQSFSGSALGQFVLPNPQPSFTPYQPPPPPKMSGAPGRTPAEQAIFDDRNRFDNSDSSDDERPAPSEHSIELSLRGDRAAEEMRVELSSVVLPDSTGGPDAPVIPSTSNPLTDVQLAAQGAPGGSKKKRRRPKKKTSKAAGTTDEPSAPTPSSSIPSTSASSFQAVTIEDEDEDITTAAPTPPHDSELDIEKHYQDQPFLLCCPYISITSPLHNPSEEDLLSLSQRIAGMIPDHLIIGPKNAYGVVWCDFPIIFGLAYIHKPTKTRGINWYGTTSWLSGEINEILVQGPAVETCRAAPSIEKQCLIRQPACVDFACSQHLDHTFTLYEVQWQAQGEGRRREAIRKICKATGEDFASFLRADRIEKQHMHL</sequence>
<dbReference type="AlphaFoldDB" id="A0A1E1MMV3"/>
<proteinExistence type="predicted"/>
<evidence type="ECO:0000256" key="2">
    <source>
        <dbReference type="SAM" id="MobiDB-lite"/>
    </source>
</evidence>
<dbReference type="Proteomes" id="UP000177625">
    <property type="component" value="Unassembled WGS sequence"/>
</dbReference>
<dbReference type="PROSITE" id="PS00463">
    <property type="entry name" value="ZN2_CY6_FUNGAL_1"/>
    <property type="match status" value="1"/>
</dbReference>